<dbReference type="RefSeq" id="WP_231656709.1">
    <property type="nucleotide sequence ID" value="NZ_CP013011.1"/>
</dbReference>
<dbReference type="Pfam" id="PF02310">
    <property type="entry name" value="B12-binding"/>
    <property type="match status" value="1"/>
</dbReference>
<dbReference type="InterPro" id="IPR006638">
    <property type="entry name" value="Elp3/MiaA/NifB-like_rSAM"/>
</dbReference>
<dbReference type="KEGG" id="pdl:Pyrde_1442"/>
<dbReference type="SFLD" id="SFLDG01082">
    <property type="entry name" value="B12-binding_domain_containing"/>
    <property type="match status" value="1"/>
</dbReference>
<evidence type="ECO:0000259" key="6">
    <source>
        <dbReference type="PROSITE" id="PS51332"/>
    </source>
</evidence>
<dbReference type="GO" id="GO:0046872">
    <property type="term" value="F:metal ion binding"/>
    <property type="evidence" value="ECO:0007669"/>
    <property type="project" value="UniProtKB-KW"/>
</dbReference>
<dbReference type="PROSITE" id="PS51332">
    <property type="entry name" value="B12_BINDING"/>
    <property type="match status" value="1"/>
</dbReference>
<comment type="cofactor">
    <cofactor evidence="1">
        <name>[4Fe-4S] cluster</name>
        <dbReference type="ChEBI" id="CHEBI:49883"/>
    </cofactor>
</comment>
<dbReference type="GeneID" id="26099784"/>
<dbReference type="EMBL" id="CP013011">
    <property type="protein sequence ID" value="ALL01485.1"/>
    <property type="molecule type" value="Genomic_DNA"/>
</dbReference>
<dbReference type="InterPro" id="IPR023404">
    <property type="entry name" value="rSAM_horseshoe"/>
</dbReference>
<evidence type="ECO:0000256" key="3">
    <source>
        <dbReference type="ARBA" id="ARBA00022723"/>
    </source>
</evidence>
<protein>
    <submittedName>
        <fullName evidence="8">Fe-S oxidoreductase</fullName>
    </submittedName>
</protein>
<dbReference type="Proteomes" id="UP000058613">
    <property type="component" value="Chromosome"/>
</dbReference>
<reference evidence="8 9" key="1">
    <citation type="submission" date="2015-10" db="EMBL/GenBank/DDBJ databases">
        <title>Complete genome sequence of hyperthermophilic archaeon Pyrodictium delaneyi Su06.</title>
        <authorList>
            <person name="Jung J.-H."/>
            <person name="Lin J."/>
            <person name="Holden J.F."/>
            <person name="Park C.-S."/>
        </authorList>
    </citation>
    <scope>NUCLEOTIDE SEQUENCE [LARGE SCALE GENOMIC DNA]</scope>
    <source>
        <strain evidence="8 9">Su06</strain>
    </source>
</reference>
<evidence type="ECO:0000256" key="1">
    <source>
        <dbReference type="ARBA" id="ARBA00001966"/>
    </source>
</evidence>
<keyword evidence="4" id="KW-0408">Iron</keyword>
<accession>A0A0P0N5D8</accession>
<evidence type="ECO:0000259" key="7">
    <source>
        <dbReference type="PROSITE" id="PS51918"/>
    </source>
</evidence>
<evidence type="ECO:0000313" key="9">
    <source>
        <dbReference type="Proteomes" id="UP000058613"/>
    </source>
</evidence>
<dbReference type="Gene3D" id="3.40.50.280">
    <property type="entry name" value="Cobalamin-binding domain"/>
    <property type="match status" value="1"/>
</dbReference>
<evidence type="ECO:0000256" key="2">
    <source>
        <dbReference type="ARBA" id="ARBA00022691"/>
    </source>
</evidence>
<name>A0A0P0N5D8_9CREN</name>
<dbReference type="InterPro" id="IPR051198">
    <property type="entry name" value="BchE-like"/>
</dbReference>
<dbReference type="Gene3D" id="3.80.30.20">
    <property type="entry name" value="tm_1862 like domain"/>
    <property type="match status" value="1"/>
</dbReference>
<feature type="domain" description="Radical SAM core" evidence="7">
    <location>
        <begin position="210"/>
        <end position="454"/>
    </location>
</feature>
<dbReference type="CDD" id="cd01335">
    <property type="entry name" value="Radical_SAM"/>
    <property type="match status" value="1"/>
</dbReference>
<dbReference type="NCBIfam" id="TIGR04013">
    <property type="entry name" value="B12_SAM_MJ_1487"/>
    <property type="match status" value="1"/>
</dbReference>
<dbReference type="PROSITE" id="PS51918">
    <property type="entry name" value="RADICAL_SAM"/>
    <property type="match status" value="1"/>
</dbReference>
<dbReference type="AlphaFoldDB" id="A0A0P0N5D8"/>
<dbReference type="SUPFAM" id="SSF102114">
    <property type="entry name" value="Radical SAM enzymes"/>
    <property type="match status" value="1"/>
</dbReference>
<evidence type="ECO:0000256" key="4">
    <source>
        <dbReference type="ARBA" id="ARBA00023004"/>
    </source>
</evidence>
<dbReference type="STRING" id="1273541.Pyrde_1442"/>
<evidence type="ECO:0000313" key="8">
    <source>
        <dbReference type="EMBL" id="ALL01485.1"/>
    </source>
</evidence>
<dbReference type="PANTHER" id="PTHR43409:SF17">
    <property type="entry name" value="METHYLTHIOTRANSFERASE MJ0865-RELATED"/>
    <property type="match status" value="1"/>
</dbReference>
<gene>
    <name evidence="8" type="ORF">Pyrde_1442</name>
</gene>
<dbReference type="PANTHER" id="PTHR43409">
    <property type="entry name" value="ANAEROBIC MAGNESIUM-PROTOPORPHYRIN IX MONOMETHYL ESTER CYCLASE-RELATED"/>
    <property type="match status" value="1"/>
</dbReference>
<organism evidence="8 9">
    <name type="scientific">Pyrodictium delaneyi</name>
    <dbReference type="NCBI Taxonomy" id="1273541"/>
    <lineage>
        <taxon>Archaea</taxon>
        <taxon>Thermoproteota</taxon>
        <taxon>Thermoprotei</taxon>
        <taxon>Desulfurococcales</taxon>
        <taxon>Pyrodictiaceae</taxon>
        <taxon>Pyrodictium</taxon>
    </lineage>
</organism>
<keyword evidence="3" id="KW-0479">Metal-binding</keyword>
<dbReference type="GO" id="GO:0051536">
    <property type="term" value="F:iron-sulfur cluster binding"/>
    <property type="evidence" value="ECO:0007669"/>
    <property type="project" value="UniProtKB-KW"/>
</dbReference>
<dbReference type="GO" id="GO:0031419">
    <property type="term" value="F:cobalamin binding"/>
    <property type="evidence" value="ECO:0007669"/>
    <property type="project" value="InterPro"/>
</dbReference>
<dbReference type="InterPro" id="IPR058240">
    <property type="entry name" value="rSAM_sf"/>
</dbReference>
<dbReference type="InterPro" id="IPR006158">
    <property type="entry name" value="Cobalamin-bd"/>
</dbReference>
<keyword evidence="2" id="KW-0949">S-adenosyl-L-methionine</keyword>
<evidence type="ECO:0000256" key="5">
    <source>
        <dbReference type="ARBA" id="ARBA00023014"/>
    </source>
</evidence>
<dbReference type="SFLD" id="SFLDS00029">
    <property type="entry name" value="Radical_SAM"/>
    <property type="match status" value="1"/>
</dbReference>
<dbReference type="Pfam" id="PF04055">
    <property type="entry name" value="Radical_SAM"/>
    <property type="match status" value="1"/>
</dbReference>
<sequence length="494" mass="55082">MKIRRHDNSTAWFYSAFTWEWQAGRGVEGLGVSADSATAAMGVAGAVVARRVVFIARVMYGARNAFAHLASALEDSGLLGRSVDLVFVEDDPLPLARELEDSGLRPVVLYGLSTPVFLELMGEISRVSRRYPVVAGGPHAEGAYWQLLRMGVYAAVVGDGENAIVGLSEHFLGERELEDVPNIAYREPGQGFRVTRIELVELDDYRPYSSRYGLYPPIEIMRGCPYSCKFCQVPWLFKARVRYRSPGRVGEAVREYVAAGRRRIRFVAPIGFAYMARRPGEPNPEAIEELLRSVREAGGEPYLGSFPSEARPEYVTPDVLEIVRRYAANRRISVGLQSGSNRLLDAVDRGHTVEEALEAVELIHRYGFQAVVDLIFGLPGETEEDVEATIEIMYKLADMGARLRLHTFLPLPGTPLAKAKPRPVHPRYKEAVKRLLGRGVLEGDWEPQEKLAMDMYCLTALDPVPTRHPRPLPEAETLCTAKWAEWARTLGLEA</sequence>
<dbReference type="InterPro" id="IPR023980">
    <property type="entry name" value="CHP04013_B12-bd/rSAM"/>
</dbReference>
<dbReference type="GO" id="GO:0003824">
    <property type="term" value="F:catalytic activity"/>
    <property type="evidence" value="ECO:0007669"/>
    <property type="project" value="InterPro"/>
</dbReference>
<proteinExistence type="predicted"/>
<feature type="domain" description="B12-binding" evidence="6">
    <location>
        <begin position="49"/>
        <end position="178"/>
    </location>
</feature>
<dbReference type="SMART" id="SM00729">
    <property type="entry name" value="Elp3"/>
    <property type="match status" value="1"/>
</dbReference>
<dbReference type="InterPro" id="IPR007197">
    <property type="entry name" value="rSAM"/>
</dbReference>
<keyword evidence="5" id="KW-0411">Iron-sulfur</keyword>